<evidence type="ECO:0000256" key="1">
    <source>
        <dbReference type="ARBA" id="ARBA00023002"/>
    </source>
</evidence>
<dbReference type="Pfam" id="PF01266">
    <property type="entry name" value="DAO"/>
    <property type="match status" value="1"/>
</dbReference>
<evidence type="ECO:0000259" key="2">
    <source>
        <dbReference type="Pfam" id="PF01266"/>
    </source>
</evidence>
<proteinExistence type="predicted"/>
<accession>A0ABS6IK12</accession>
<dbReference type="Proteomes" id="UP000727907">
    <property type="component" value="Unassembled WGS sequence"/>
</dbReference>
<feature type="domain" description="FAD dependent oxidoreductase" evidence="2">
    <location>
        <begin position="6"/>
        <end position="350"/>
    </location>
</feature>
<dbReference type="EMBL" id="JAHOPB010000001">
    <property type="protein sequence ID" value="MBU8874942.1"/>
    <property type="molecule type" value="Genomic_DNA"/>
</dbReference>
<gene>
    <name evidence="3" type="ORF">KQ910_14285</name>
</gene>
<dbReference type="InterPro" id="IPR006076">
    <property type="entry name" value="FAD-dep_OxRdtase"/>
</dbReference>
<protein>
    <submittedName>
        <fullName evidence="3">FAD-binding oxidoreductase</fullName>
    </submittedName>
</protein>
<reference evidence="3 4" key="1">
    <citation type="submission" date="2021-06" db="EMBL/GenBank/DDBJ databases">
        <authorList>
            <person name="Lee D.H."/>
        </authorList>
    </citation>
    <scope>NUCLEOTIDE SEQUENCE [LARGE SCALE GENOMIC DNA]</scope>
    <source>
        <strain evidence="3 4">MMS21-HV4-11</strain>
    </source>
</reference>
<evidence type="ECO:0000313" key="4">
    <source>
        <dbReference type="Proteomes" id="UP000727907"/>
    </source>
</evidence>
<name>A0ABS6IK12_9HYPH</name>
<keyword evidence="1" id="KW-0560">Oxidoreductase</keyword>
<organism evidence="3 4">
    <name type="scientific">Reyranella humidisoli</name>
    <dbReference type="NCBI Taxonomy" id="2849149"/>
    <lineage>
        <taxon>Bacteria</taxon>
        <taxon>Pseudomonadati</taxon>
        <taxon>Pseudomonadota</taxon>
        <taxon>Alphaproteobacteria</taxon>
        <taxon>Hyphomicrobiales</taxon>
        <taxon>Reyranellaceae</taxon>
        <taxon>Reyranella</taxon>
    </lineage>
</organism>
<dbReference type="PANTHER" id="PTHR13847">
    <property type="entry name" value="SARCOSINE DEHYDROGENASE-RELATED"/>
    <property type="match status" value="1"/>
</dbReference>
<dbReference type="PANTHER" id="PTHR13847:SF287">
    <property type="entry name" value="FAD-DEPENDENT OXIDOREDUCTASE DOMAIN-CONTAINING PROTEIN 1"/>
    <property type="match status" value="1"/>
</dbReference>
<keyword evidence="4" id="KW-1185">Reference proteome</keyword>
<evidence type="ECO:0000313" key="3">
    <source>
        <dbReference type="EMBL" id="MBU8874942.1"/>
    </source>
</evidence>
<comment type="caution">
    <text evidence="3">The sequence shown here is derived from an EMBL/GenBank/DDBJ whole genome shotgun (WGS) entry which is preliminary data.</text>
</comment>
<dbReference type="RefSeq" id="WP_216961376.1">
    <property type="nucleotide sequence ID" value="NZ_JAHOPB010000001.1"/>
</dbReference>
<sequence>MARTADVVIIGGGIHGCSTALHLALRGLKPILIEKDYAGRHASGVNAGGVRQLARDIHEIPLSISSMDIWERIEELVGDDCGFDAHGTVLVAESESELAGFRERVDDLNLRGFGHEELIDGAELRRLVPAVSEHCPGGVVSRRDGAADPFRTTQAFRRRAVEKGAEVIEGVTVTGLSRSGANWRVETSAGDFEAPKIVNAAGAWADRIAAMLGEPVPLTVVAPMLMVTSRLPAFIKPVVILRGRKLSFKQLGNGTVVIGGGHLSTPYRDSNETVLDWEKLAISARTVWELFPAMHEATIVRAWAGIEAYMPDGIPVVGKSSTSDGIFHQFGFSTHGFQLGPGTGAMMAELVATGSTNTPIDGLGIERFQVKQK</sequence>